<name>A0ABN7WHA2_GIGMA</name>
<dbReference type="Proteomes" id="UP000789901">
    <property type="component" value="Unassembled WGS sequence"/>
</dbReference>
<sequence length="65" mass="7269">FDFPPSDPIQLLLSLKEVSNSRIKLEALTWSIEDRKLAASVGKPFCSFTSNDKEASNCRIKLEAL</sequence>
<proteinExistence type="predicted"/>
<reference evidence="1 2" key="1">
    <citation type="submission" date="2021-06" db="EMBL/GenBank/DDBJ databases">
        <authorList>
            <person name="Kallberg Y."/>
            <person name="Tangrot J."/>
            <person name="Rosling A."/>
        </authorList>
    </citation>
    <scope>NUCLEOTIDE SEQUENCE [LARGE SCALE GENOMIC DNA]</scope>
    <source>
        <strain evidence="1 2">120-4 pot B 10/14</strain>
    </source>
</reference>
<accession>A0ABN7WHA2</accession>
<feature type="non-terminal residue" evidence="1">
    <location>
        <position position="1"/>
    </location>
</feature>
<keyword evidence="2" id="KW-1185">Reference proteome</keyword>
<evidence type="ECO:0000313" key="1">
    <source>
        <dbReference type="EMBL" id="CAG8830102.1"/>
    </source>
</evidence>
<gene>
    <name evidence="1" type="ORF">GMARGA_LOCUS30200</name>
</gene>
<protein>
    <submittedName>
        <fullName evidence="1">16141_t:CDS:1</fullName>
    </submittedName>
</protein>
<organism evidence="1 2">
    <name type="scientific">Gigaspora margarita</name>
    <dbReference type="NCBI Taxonomy" id="4874"/>
    <lineage>
        <taxon>Eukaryota</taxon>
        <taxon>Fungi</taxon>
        <taxon>Fungi incertae sedis</taxon>
        <taxon>Mucoromycota</taxon>
        <taxon>Glomeromycotina</taxon>
        <taxon>Glomeromycetes</taxon>
        <taxon>Diversisporales</taxon>
        <taxon>Gigasporaceae</taxon>
        <taxon>Gigaspora</taxon>
    </lineage>
</organism>
<dbReference type="EMBL" id="CAJVQB010042103">
    <property type="protein sequence ID" value="CAG8830102.1"/>
    <property type="molecule type" value="Genomic_DNA"/>
</dbReference>
<evidence type="ECO:0000313" key="2">
    <source>
        <dbReference type="Proteomes" id="UP000789901"/>
    </source>
</evidence>
<comment type="caution">
    <text evidence="1">The sequence shown here is derived from an EMBL/GenBank/DDBJ whole genome shotgun (WGS) entry which is preliminary data.</text>
</comment>
<feature type="non-terminal residue" evidence="1">
    <location>
        <position position="65"/>
    </location>
</feature>